<comment type="caution">
    <text evidence="2">The sequence shown here is derived from an EMBL/GenBank/DDBJ whole genome shotgun (WGS) entry which is preliminary data.</text>
</comment>
<evidence type="ECO:0000259" key="1">
    <source>
        <dbReference type="Pfam" id="PF02965"/>
    </source>
</evidence>
<accession>A0A0J9C1I5</accession>
<dbReference type="Proteomes" id="UP000037392">
    <property type="component" value="Unassembled WGS sequence"/>
</dbReference>
<name>A0A0J9C1I5_9FIRM</name>
<dbReference type="InterPro" id="IPR017342">
    <property type="entry name" value="S-AdoMet-dep_Met_synth_prd"/>
</dbReference>
<dbReference type="GO" id="GO:0008705">
    <property type="term" value="F:methionine synthase activity"/>
    <property type="evidence" value="ECO:0007669"/>
    <property type="project" value="InterPro"/>
</dbReference>
<gene>
    <name evidence="2" type="ORF">HMPREF9470_03171</name>
</gene>
<proteinExistence type="predicted"/>
<reference evidence="2 3" key="1">
    <citation type="submission" date="2011-04" db="EMBL/GenBank/DDBJ databases">
        <title>The Genome Sequence of Clostridium citroniae WAL-19142.</title>
        <authorList>
            <consortium name="The Broad Institute Genome Sequencing Platform"/>
            <person name="Earl A."/>
            <person name="Ward D."/>
            <person name="Feldgarden M."/>
            <person name="Gevers D."/>
            <person name="Warren Y.A."/>
            <person name="Tyrrell K.L."/>
            <person name="Citron D.M."/>
            <person name="Goldstein E.J."/>
            <person name="Daigneault M."/>
            <person name="Allen-Vercoe E."/>
            <person name="Young S.K."/>
            <person name="Zeng Q."/>
            <person name="Gargeya S."/>
            <person name="Fitzgerald M."/>
            <person name="Haas B."/>
            <person name="Abouelleil A."/>
            <person name="Alvarado L."/>
            <person name="Arachchi H.M."/>
            <person name="Berlin A."/>
            <person name="Brown A."/>
            <person name="Chapman S.B."/>
            <person name="Chen Z."/>
            <person name="Dunbar C."/>
            <person name="Freedman E."/>
            <person name="Gearin G."/>
            <person name="Gellesch M."/>
            <person name="Goldberg J."/>
            <person name="Griggs A."/>
            <person name="Gujja S."/>
            <person name="Heilman E.R."/>
            <person name="Heiman D."/>
            <person name="Howarth C."/>
            <person name="Larson L."/>
            <person name="Lui A."/>
            <person name="MacDonald P.J."/>
            <person name="Mehta T."/>
            <person name="Montmayeur A."/>
            <person name="Murphy C."/>
            <person name="Neiman D."/>
            <person name="Pearson M."/>
            <person name="Priest M."/>
            <person name="Roberts A."/>
            <person name="Saif S."/>
            <person name="Shea T."/>
            <person name="Shenoy N."/>
            <person name="Sisk P."/>
            <person name="Stolte C."/>
            <person name="Sykes S."/>
            <person name="White J."/>
            <person name="Yandava C."/>
            <person name="Wortman J."/>
            <person name="Nusbaum C."/>
            <person name="Birren B."/>
        </authorList>
    </citation>
    <scope>NUCLEOTIDE SEQUENCE [LARGE SCALE GENOMIC DNA]</scope>
    <source>
        <strain evidence="2 3">WAL-19142</strain>
    </source>
</reference>
<dbReference type="Pfam" id="PF02965">
    <property type="entry name" value="Met_synt_B12"/>
    <property type="match status" value="1"/>
</dbReference>
<evidence type="ECO:0000313" key="3">
    <source>
        <dbReference type="Proteomes" id="UP000037392"/>
    </source>
</evidence>
<dbReference type="GeneID" id="93162296"/>
<dbReference type="AlphaFoldDB" id="A0A0J9C1I5"/>
<dbReference type="Gene3D" id="3.40.109.40">
    <property type="match status" value="1"/>
</dbReference>
<sequence length="216" mass="24170">MNTEDIDRGEVLRYLGYGRHEADQAVMGLVEECIAQLLKEAQPRCLYREYPLILGPEGAVDGGCFQTVSRNLSRNLRDCGQIIVFAATLGTGADHLIQKYNKLQMSKAVIMQAAATAMIEEYCDQVCTGIREEYESGDRYLRPRFSPGYGDFPLDCQQRLLDSLEAGKRIGIKLTDSLLMMPSKSVTAVMGVSKKPYRCDVKGCESCGKRDCLYRR</sequence>
<dbReference type="RefSeq" id="WP_048930180.1">
    <property type="nucleotide sequence ID" value="NZ_KQ235879.1"/>
</dbReference>
<dbReference type="SUPFAM" id="SSF56507">
    <property type="entry name" value="Methionine synthase activation domain-like"/>
    <property type="match status" value="1"/>
</dbReference>
<dbReference type="PIRSF" id="PIRSF037984">
    <property type="entry name" value="Met_synth_TM0269_prd"/>
    <property type="match status" value="1"/>
</dbReference>
<dbReference type="OrthoDB" id="9816190at2"/>
<dbReference type="PATRIC" id="fig|742734.4.peg.3396"/>
<feature type="domain" description="AdoMet activation" evidence="1">
    <location>
        <begin position="82"/>
        <end position="194"/>
    </location>
</feature>
<organism evidence="2 3">
    <name type="scientific">[Clostridium] citroniae WAL-19142</name>
    <dbReference type="NCBI Taxonomy" id="742734"/>
    <lineage>
        <taxon>Bacteria</taxon>
        <taxon>Bacillati</taxon>
        <taxon>Bacillota</taxon>
        <taxon>Clostridia</taxon>
        <taxon>Lachnospirales</taxon>
        <taxon>Lachnospiraceae</taxon>
        <taxon>Enterocloster</taxon>
    </lineage>
</organism>
<dbReference type="InterPro" id="IPR004223">
    <property type="entry name" value="VitB12-dep_Met_synth_activ_dom"/>
</dbReference>
<dbReference type="EMBL" id="ADLK01000024">
    <property type="protein sequence ID" value="KMW18261.1"/>
    <property type="molecule type" value="Genomic_DNA"/>
</dbReference>
<protein>
    <recommendedName>
        <fullName evidence="1">AdoMet activation domain-containing protein</fullName>
    </recommendedName>
</protein>
<evidence type="ECO:0000313" key="2">
    <source>
        <dbReference type="EMBL" id="KMW18261.1"/>
    </source>
</evidence>
<dbReference type="InterPro" id="IPR037010">
    <property type="entry name" value="VitB12-dep_Met_synth_activ_sf"/>
</dbReference>